<feature type="compositionally biased region" description="Polar residues" evidence="1">
    <location>
        <begin position="1"/>
        <end position="14"/>
    </location>
</feature>
<sequence length="107" mass="12743">MSSQSEQRFRNTLVQREKGRTERYEKRTVRLAQLERKVTNRPECEEASQTAKTLLHNELARKREAKLAHVALILERRVALRRVLEEERQLYAKELSQKGLAIFQQRI</sequence>
<feature type="region of interest" description="Disordered" evidence="1">
    <location>
        <begin position="1"/>
        <end position="20"/>
    </location>
</feature>
<accession>A0AA88N9X5</accession>
<proteinExistence type="predicted"/>
<evidence type="ECO:0000313" key="3">
    <source>
        <dbReference type="Proteomes" id="UP001187315"/>
    </source>
</evidence>
<organism evidence="2 3">
    <name type="scientific">Tachysurus vachellii</name>
    <name type="common">Darkbarbel catfish</name>
    <name type="synonym">Pelteobagrus vachellii</name>
    <dbReference type="NCBI Taxonomy" id="175792"/>
    <lineage>
        <taxon>Eukaryota</taxon>
        <taxon>Metazoa</taxon>
        <taxon>Chordata</taxon>
        <taxon>Craniata</taxon>
        <taxon>Vertebrata</taxon>
        <taxon>Euteleostomi</taxon>
        <taxon>Actinopterygii</taxon>
        <taxon>Neopterygii</taxon>
        <taxon>Teleostei</taxon>
        <taxon>Ostariophysi</taxon>
        <taxon>Siluriformes</taxon>
        <taxon>Bagridae</taxon>
        <taxon>Tachysurus</taxon>
    </lineage>
</organism>
<evidence type="ECO:0000313" key="2">
    <source>
        <dbReference type="EMBL" id="KAK2854857.1"/>
    </source>
</evidence>
<gene>
    <name evidence="2" type="ORF">Q7C36_006726</name>
</gene>
<protein>
    <submittedName>
        <fullName evidence="2">Uncharacterized protein</fullName>
    </submittedName>
</protein>
<comment type="caution">
    <text evidence="2">The sequence shown here is derived from an EMBL/GenBank/DDBJ whole genome shotgun (WGS) entry which is preliminary data.</text>
</comment>
<keyword evidence="3" id="KW-1185">Reference proteome</keyword>
<name>A0AA88N9X5_TACVA</name>
<reference evidence="2" key="1">
    <citation type="submission" date="2023-08" db="EMBL/GenBank/DDBJ databases">
        <title>Pelteobagrus vachellii genome.</title>
        <authorList>
            <person name="Liu H."/>
        </authorList>
    </citation>
    <scope>NUCLEOTIDE SEQUENCE</scope>
    <source>
        <strain evidence="2">PRFRI_2022a</strain>
        <tissue evidence="2">Muscle</tissue>
    </source>
</reference>
<evidence type="ECO:0000256" key="1">
    <source>
        <dbReference type="SAM" id="MobiDB-lite"/>
    </source>
</evidence>
<dbReference type="EMBL" id="JAVHJS010000006">
    <property type="protein sequence ID" value="KAK2854857.1"/>
    <property type="molecule type" value="Genomic_DNA"/>
</dbReference>
<dbReference type="Proteomes" id="UP001187315">
    <property type="component" value="Unassembled WGS sequence"/>
</dbReference>
<dbReference type="AlphaFoldDB" id="A0AA88N9X5"/>